<feature type="non-terminal residue" evidence="2">
    <location>
        <position position="1"/>
    </location>
</feature>
<gene>
    <name evidence="2" type="ORF">PCOR1329_LOCUS28713</name>
</gene>
<dbReference type="EMBL" id="CAUYUJ010010655">
    <property type="protein sequence ID" value="CAK0829921.1"/>
    <property type="molecule type" value="Genomic_DNA"/>
</dbReference>
<name>A0ABN9SGM5_9DINO</name>
<accession>A0ABN9SGM5</accession>
<evidence type="ECO:0000313" key="2">
    <source>
        <dbReference type="EMBL" id="CAK0829921.1"/>
    </source>
</evidence>
<keyword evidence="3" id="KW-1185">Reference proteome</keyword>
<dbReference type="Proteomes" id="UP001189429">
    <property type="component" value="Unassembled WGS sequence"/>
</dbReference>
<dbReference type="InterPro" id="IPR029063">
    <property type="entry name" value="SAM-dependent_MTases_sf"/>
</dbReference>
<comment type="caution">
    <text evidence="2">The sequence shown here is derived from an EMBL/GenBank/DDBJ whole genome shotgun (WGS) entry which is preliminary data.</text>
</comment>
<proteinExistence type="predicted"/>
<reference evidence="2" key="1">
    <citation type="submission" date="2023-10" db="EMBL/GenBank/DDBJ databases">
        <authorList>
            <person name="Chen Y."/>
            <person name="Shah S."/>
            <person name="Dougan E. K."/>
            <person name="Thang M."/>
            <person name="Chan C."/>
        </authorList>
    </citation>
    <scope>NUCLEOTIDE SEQUENCE [LARGE SCALE GENOMIC DNA]</scope>
</reference>
<dbReference type="Gene3D" id="3.40.50.150">
    <property type="entry name" value="Vaccinia Virus protein VP39"/>
    <property type="match status" value="1"/>
</dbReference>
<feature type="region of interest" description="Disordered" evidence="1">
    <location>
        <begin position="1"/>
        <end position="24"/>
    </location>
</feature>
<protein>
    <submittedName>
        <fullName evidence="2">Uncharacterized protein</fullName>
    </submittedName>
</protein>
<dbReference type="SUPFAM" id="SSF53335">
    <property type="entry name" value="S-adenosyl-L-methionine-dependent methyltransferases"/>
    <property type="match status" value="1"/>
</dbReference>
<evidence type="ECO:0000256" key="1">
    <source>
        <dbReference type="SAM" id="MobiDB-lite"/>
    </source>
</evidence>
<sequence length="511" mass="56702">VGDQAAGDLGDAQPHLTEPAVQNRRPIVNSLREDYMWAEHNLSAIQDNLHESTDKQVHWAPPSGPVLGPSGLSAAELYKRAIEGETMSFAYAGIDAPGCSVIMSVEAANVRLDGIGTCRKPACCWAIENDKECQRELKLHPSNIMELRGDLDDFWTDEIRRELTNMKAAGEDISLCDLVPLVQSGVAVNIKQQDLRGGDTRRPVTTDVHVAGISRRPFAAIGAHAGETSKGMTAMAAWAAVIWILNIKVLIVEQSDLFDGAILQKLFGSKYIWQSMILDGPDFGHPVRRKGFYGIGHRREKVGPAIASMANVMPVFYRELGKSFTFHDFTIVPAGSDEARSELDWARNRKKSLAYARPIQQLLAQPHPFEETLTDAEKKILNDYEQAYPPNMVCSLNQRPEHNRGMQSNGQVMYTITRNPSIDFNTSRKCRRWLFPTELMIAQGLPVLSWMTSPSGSANRIATSYSAGALMTRNRQSVKHQIGDTMQVMVIGSAITYAFLFTDWETPTLTL</sequence>
<evidence type="ECO:0000313" key="3">
    <source>
        <dbReference type="Proteomes" id="UP001189429"/>
    </source>
</evidence>
<organism evidence="2 3">
    <name type="scientific">Prorocentrum cordatum</name>
    <dbReference type="NCBI Taxonomy" id="2364126"/>
    <lineage>
        <taxon>Eukaryota</taxon>
        <taxon>Sar</taxon>
        <taxon>Alveolata</taxon>
        <taxon>Dinophyceae</taxon>
        <taxon>Prorocentrales</taxon>
        <taxon>Prorocentraceae</taxon>
        <taxon>Prorocentrum</taxon>
    </lineage>
</organism>